<keyword evidence="1" id="KW-0436">Ligase</keyword>
<evidence type="ECO:0000313" key="4">
    <source>
        <dbReference type="EMBL" id="GAX27411.1"/>
    </source>
</evidence>
<evidence type="ECO:0000256" key="2">
    <source>
        <dbReference type="ARBA" id="ARBA00022741"/>
    </source>
</evidence>
<dbReference type="EMBL" id="BDSP01000257">
    <property type="protein sequence ID" value="GAX27411.1"/>
    <property type="molecule type" value="Genomic_DNA"/>
</dbReference>
<organism evidence="4 5">
    <name type="scientific">Fistulifera solaris</name>
    <name type="common">Oleaginous diatom</name>
    <dbReference type="NCBI Taxonomy" id="1519565"/>
    <lineage>
        <taxon>Eukaryota</taxon>
        <taxon>Sar</taxon>
        <taxon>Stramenopiles</taxon>
        <taxon>Ochrophyta</taxon>
        <taxon>Bacillariophyta</taxon>
        <taxon>Bacillariophyceae</taxon>
        <taxon>Bacillariophycidae</taxon>
        <taxon>Naviculales</taxon>
        <taxon>Naviculaceae</taxon>
        <taxon>Fistulifera</taxon>
    </lineage>
</organism>
<dbReference type="GO" id="GO:0070740">
    <property type="term" value="F:tubulin-glutamic acid ligase activity"/>
    <property type="evidence" value="ECO:0007669"/>
    <property type="project" value="TreeGrafter"/>
</dbReference>
<dbReference type="PROSITE" id="PS51221">
    <property type="entry name" value="TTL"/>
    <property type="match status" value="1"/>
</dbReference>
<keyword evidence="2" id="KW-0547">Nucleotide-binding</keyword>
<dbReference type="InterPro" id="IPR004344">
    <property type="entry name" value="TTL/TTLL_fam"/>
</dbReference>
<dbReference type="AlphaFoldDB" id="A0A1Z5KN28"/>
<accession>A0A1Z5KN28</accession>
<dbReference type="GO" id="GO:0000226">
    <property type="term" value="P:microtubule cytoskeleton organization"/>
    <property type="evidence" value="ECO:0007669"/>
    <property type="project" value="TreeGrafter"/>
</dbReference>
<protein>
    <submittedName>
        <fullName evidence="4">Uncharacterized protein</fullName>
    </submittedName>
</protein>
<dbReference type="Proteomes" id="UP000198406">
    <property type="component" value="Unassembled WGS sequence"/>
</dbReference>
<dbReference type="SUPFAM" id="SSF56059">
    <property type="entry name" value="Glutathione synthetase ATP-binding domain-like"/>
    <property type="match status" value="1"/>
</dbReference>
<dbReference type="Pfam" id="PF03133">
    <property type="entry name" value="TTL"/>
    <property type="match status" value="1"/>
</dbReference>
<dbReference type="OrthoDB" id="202825at2759"/>
<dbReference type="PANTHER" id="PTHR12241">
    <property type="entry name" value="TUBULIN POLYGLUTAMYLASE"/>
    <property type="match status" value="1"/>
</dbReference>
<evidence type="ECO:0000313" key="5">
    <source>
        <dbReference type="Proteomes" id="UP000198406"/>
    </source>
</evidence>
<evidence type="ECO:0000256" key="3">
    <source>
        <dbReference type="ARBA" id="ARBA00022840"/>
    </source>
</evidence>
<dbReference type="InParanoid" id="A0A1Z5KN28"/>
<name>A0A1Z5KN28_FISSO</name>
<dbReference type="SUPFAM" id="SSF48452">
    <property type="entry name" value="TPR-like"/>
    <property type="match status" value="1"/>
</dbReference>
<dbReference type="GO" id="GO:0036064">
    <property type="term" value="C:ciliary basal body"/>
    <property type="evidence" value="ECO:0007669"/>
    <property type="project" value="TreeGrafter"/>
</dbReference>
<gene>
    <name evidence="4" type="ORF">FisN_23Hh129</name>
</gene>
<keyword evidence="3" id="KW-0067">ATP-binding</keyword>
<dbReference type="GO" id="GO:0005524">
    <property type="term" value="F:ATP binding"/>
    <property type="evidence" value="ECO:0007669"/>
    <property type="project" value="UniProtKB-KW"/>
</dbReference>
<evidence type="ECO:0000256" key="1">
    <source>
        <dbReference type="ARBA" id="ARBA00022598"/>
    </source>
</evidence>
<sequence length="576" mass="65260">MTSKTRWQLRRVIFLVTIGCWLHSLTNNVVHALAGTGLSLLDRVRWTMHLSEQGASNITAAEEACLQWDDILKCEERNELSESAILLCFELHAACLVRVGDDDRALEVLDEALEFSRQKQPYKTIHRLHLQKAKSLQRLLRYHEAYDEYRMTEKEEGILGAITCALRQGNLSAVNDIMKCSSSFPEVSALRDAINYFSGRGDDLQRLRSSSDSSLLCRWLFRVATDLNRNDITFVDHMISKNDLPSFDFLDFCSVNTGPFDDPILLHLDDKVMLHRMLTSTPNIAEETRAFWPQGWIMSGSKVNGFGACADNPTSLFILKRRAGYGSHGNLIAKGSSDVQKKVASFVKDEEQILVQRMVENPLLLTGGFKFSLRIYVAMIGDGLFLSDVGLVKIAAEPVTAEGINARSHMTNSGRERFMRQETLEYLKDQLSQRESGTWDTLLSALREATRQVFVLYKNMVSDSTINHEMSSTRKMVSKMMVPKVLGLDFVVDDDLQTWLVEVNRFPGLVPRDPEQDAQVKRTIVRDAWQLAMSRCFKDPSVVHWLANDLRNFSSDLSQRNSFTEVALEVADDSLV</sequence>
<proteinExistence type="predicted"/>
<reference evidence="4 5" key="1">
    <citation type="journal article" date="2015" name="Plant Cell">
        <title>Oil accumulation by the oleaginous diatom Fistulifera solaris as revealed by the genome and transcriptome.</title>
        <authorList>
            <person name="Tanaka T."/>
            <person name="Maeda Y."/>
            <person name="Veluchamy A."/>
            <person name="Tanaka M."/>
            <person name="Abida H."/>
            <person name="Marechal E."/>
            <person name="Bowler C."/>
            <person name="Muto M."/>
            <person name="Sunaga Y."/>
            <person name="Tanaka M."/>
            <person name="Yoshino T."/>
            <person name="Taniguchi T."/>
            <person name="Fukuda Y."/>
            <person name="Nemoto M."/>
            <person name="Matsumoto M."/>
            <person name="Wong P.S."/>
            <person name="Aburatani S."/>
            <person name="Fujibuchi W."/>
        </authorList>
    </citation>
    <scope>NUCLEOTIDE SEQUENCE [LARGE SCALE GENOMIC DNA]</scope>
    <source>
        <strain evidence="4 5">JPCC DA0580</strain>
    </source>
</reference>
<comment type="caution">
    <text evidence="4">The sequence shown here is derived from an EMBL/GenBank/DDBJ whole genome shotgun (WGS) entry which is preliminary data.</text>
</comment>
<dbReference type="InterPro" id="IPR011990">
    <property type="entry name" value="TPR-like_helical_dom_sf"/>
</dbReference>
<dbReference type="Gene3D" id="3.30.470.20">
    <property type="entry name" value="ATP-grasp fold, B domain"/>
    <property type="match status" value="1"/>
</dbReference>
<keyword evidence="5" id="KW-1185">Reference proteome</keyword>
<dbReference type="GO" id="GO:0015631">
    <property type="term" value="F:tubulin binding"/>
    <property type="evidence" value="ECO:0007669"/>
    <property type="project" value="TreeGrafter"/>
</dbReference>